<keyword evidence="1" id="KW-0472">Membrane</keyword>
<sequence length="31" mass="3226">MSNSAVMMLLFAIVVLGGGLGICLNIAFKNQ</sequence>
<organism evidence="2 3">
    <name type="scientific">Acetohalobium arabaticum (strain ATCC 49924 / DSM 5501 / Z-7288)</name>
    <dbReference type="NCBI Taxonomy" id="574087"/>
    <lineage>
        <taxon>Bacteria</taxon>
        <taxon>Bacillati</taxon>
        <taxon>Bacillota</taxon>
        <taxon>Clostridia</taxon>
        <taxon>Halanaerobiales</taxon>
        <taxon>Halobacteroidaceae</taxon>
        <taxon>Acetohalobium</taxon>
    </lineage>
</organism>
<name>D9QRT4_ACEAZ</name>
<protein>
    <submittedName>
        <fullName evidence="2">Uncharacterized protein</fullName>
    </submittedName>
</protein>
<feature type="transmembrane region" description="Helical" evidence="1">
    <location>
        <begin position="6"/>
        <end position="28"/>
    </location>
</feature>
<reference evidence="2 3" key="1">
    <citation type="journal article" date="2010" name="Stand. Genomic Sci.">
        <title>Complete genome sequence of Acetohalobium arabaticum type strain (Z-7288).</title>
        <authorList>
            <person name="Sikorski J."/>
            <person name="Lapidus A."/>
            <person name="Chertkov O."/>
            <person name="Lucas S."/>
            <person name="Copeland A."/>
            <person name="Glavina Del Rio T."/>
            <person name="Nolan M."/>
            <person name="Tice H."/>
            <person name="Cheng J.F."/>
            <person name="Han C."/>
            <person name="Brambilla E."/>
            <person name="Pitluck S."/>
            <person name="Liolios K."/>
            <person name="Ivanova N."/>
            <person name="Mavromatis K."/>
            <person name="Mikhailova N."/>
            <person name="Pati A."/>
            <person name="Bruce D."/>
            <person name="Detter C."/>
            <person name="Tapia R."/>
            <person name="Goodwin L."/>
            <person name="Chen A."/>
            <person name="Palaniappan K."/>
            <person name="Land M."/>
            <person name="Hauser L."/>
            <person name="Chang Y.J."/>
            <person name="Jeffries C.D."/>
            <person name="Rohde M."/>
            <person name="Goker M."/>
            <person name="Spring S."/>
            <person name="Woyke T."/>
            <person name="Bristow J."/>
            <person name="Eisen J.A."/>
            <person name="Markowitz V."/>
            <person name="Hugenholtz P."/>
            <person name="Kyrpides N.C."/>
            <person name="Klenk H.P."/>
        </authorList>
    </citation>
    <scope>NUCLEOTIDE SEQUENCE [LARGE SCALE GENOMIC DNA]</scope>
    <source>
        <strain evidence="3">ATCC 49924 / DSM 5501 / Z-7288</strain>
    </source>
</reference>
<dbReference type="RefSeq" id="WP_013278670.1">
    <property type="nucleotide sequence ID" value="NC_014378.1"/>
</dbReference>
<keyword evidence="3" id="KW-1185">Reference proteome</keyword>
<keyword evidence="1" id="KW-0812">Transmembrane</keyword>
<dbReference type="STRING" id="574087.Acear_1720"/>
<dbReference type="AlphaFoldDB" id="D9QRT4"/>
<dbReference type="KEGG" id="aar:Acear_1720"/>
<evidence type="ECO:0000313" key="2">
    <source>
        <dbReference type="EMBL" id="ADL13225.1"/>
    </source>
</evidence>
<keyword evidence="1" id="KW-1133">Transmembrane helix</keyword>
<dbReference type="Proteomes" id="UP000001661">
    <property type="component" value="Chromosome"/>
</dbReference>
<dbReference type="EMBL" id="CP002105">
    <property type="protein sequence ID" value="ADL13225.1"/>
    <property type="molecule type" value="Genomic_DNA"/>
</dbReference>
<gene>
    <name evidence="2" type="ordered locus">Acear_1720</name>
</gene>
<dbReference type="NCBIfam" id="NF033493">
    <property type="entry name" value="MetS_like_NSS"/>
    <property type="match status" value="1"/>
</dbReference>
<accession>D9QRT4</accession>
<dbReference type="HOGENOM" id="CLU_210189_6_1_9"/>
<proteinExistence type="predicted"/>
<evidence type="ECO:0000256" key="1">
    <source>
        <dbReference type="SAM" id="Phobius"/>
    </source>
</evidence>
<evidence type="ECO:0000313" key="3">
    <source>
        <dbReference type="Proteomes" id="UP000001661"/>
    </source>
</evidence>